<dbReference type="Proteomes" id="UP001632038">
    <property type="component" value="Unassembled WGS sequence"/>
</dbReference>
<protein>
    <submittedName>
        <fullName evidence="2">Uncharacterized protein</fullName>
    </submittedName>
</protein>
<keyword evidence="1" id="KW-0812">Transmembrane</keyword>
<feature type="transmembrane region" description="Helical" evidence="1">
    <location>
        <begin position="277"/>
        <end position="299"/>
    </location>
</feature>
<dbReference type="AlphaFoldDB" id="A0ABD3DHK2"/>
<reference evidence="3" key="1">
    <citation type="journal article" date="2024" name="IScience">
        <title>Strigolactones Initiate the Formation of Haustorium-like Structures in Castilleja.</title>
        <authorList>
            <person name="Buerger M."/>
            <person name="Peterson D."/>
            <person name="Chory J."/>
        </authorList>
    </citation>
    <scope>NUCLEOTIDE SEQUENCE [LARGE SCALE GENOMIC DNA]</scope>
</reference>
<evidence type="ECO:0000313" key="3">
    <source>
        <dbReference type="Proteomes" id="UP001632038"/>
    </source>
</evidence>
<sequence length="506" mass="57368">MSMANHVFILITIFLALNFIHILGLQQILPTTYESGRVLAESENVSVSKSRSDDTVRVDPLENLKKYRGGYDIRNKHYWSSTAYTGIHGYTIGIIWLICGIIFLVITLTCNKKSKKLIKKRPPCLKDCVIKPIIFLAVFFTLLAIIACGLVLGGDSEFHSRAKKVTNVIINAAENASETIYSTTGAMKEIKSYLTRVDSNSKAVEFLTSTSQRLDSQASEIETQTNNNKGLIDDGLNLVYNYNSDDFVDSCYRNRSTRNNVLNTVFNVLKFHRTLQVLIAFCWIFTVLSWFFFGAYFFVKNFVEDTCMAVEGFQMDPYNNSFSSILPCDQLLSAKSVLTDVSKGIYELVNKVNWNISMSYGDIFHICNPFSPPPVYEYQPWDCPANSKKIGDVPQVLKQLACPDSIGGACTGGILIPENYYNTIEAYCYSIQTLLDAYPGMEYLIQCQTVKDAFSEIHNYHCKPLRKYLRMVWTSLVFLSLVLMILIVIWIVRAHHELIITRRAAL</sequence>
<comment type="caution">
    <text evidence="2">The sequence shown here is derived from an EMBL/GenBank/DDBJ whole genome shotgun (WGS) entry which is preliminary data.</text>
</comment>
<accession>A0ABD3DHK2</accession>
<feature type="transmembrane region" description="Helical" evidence="1">
    <location>
        <begin position="7"/>
        <end position="29"/>
    </location>
</feature>
<dbReference type="EMBL" id="JAVIJP010000016">
    <property type="protein sequence ID" value="KAL3641598.1"/>
    <property type="molecule type" value="Genomic_DNA"/>
</dbReference>
<keyword evidence="1" id="KW-1133">Transmembrane helix</keyword>
<keyword evidence="1" id="KW-0472">Membrane</keyword>
<organism evidence="2 3">
    <name type="scientific">Castilleja foliolosa</name>
    <dbReference type="NCBI Taxonomy" id="1961234"/>
    <lineage>
        <taxon>Eukaryota</taxon>
        <taxon>Viridiplantae</taxon>
        <taxon>Streptophyta</taxon>
        <taxon>Embryophyta</taxon>
        <taxon>Tracheophyta</taxon>
        <taxon>Spermatophyta</taxon>
        <taxon>Magnoliopsida</taxon>
        <taxon>eudicotyledons</taxon>
        <taxon>Gunneridae</taxon>
        <taxon>Pentapetalae</taxon>
        <taxon>asterids</taxon>
        <taxon>lamiids</taxon>
        <taxon>Lamiales</taxon>
        <taxon>Orobanchaceae</taxon>
        <taxon>Pedicularideae</taxon>
        <taxon>Castillejinae</taxon>
        <taxon>Castilleja</taxon>
    </lineage>
</organism>
<evidence type="ECO:0000313" key="2">
    <source>
        <dbReference type="EMBL" id="KAL3641598.1"/>
    </source>
</evidence>
<feature type="transmembrane region" description="Helical" evidence="1">
    <location>
        <begin position="129"/>
        <end position="152"/>
    </location>
</feature>
<evidence type="ECO:0000256" key="1">
    <source>
        <dbReference type="SAM" id="Phobius"/>
    </source>
</evidence>
<feature type="transmembrane region" description="Helical" evidence="1">
    <location>
        <begin position="471"/>
        <end position="492"/>
    </location>
</feature>
<dbReference type="PANTHER" id="PTHR31414">
    <property type="entry name" value="TRANSMEMBRANE PROTEIN DDB_G0292058"/>
    <property type="match status" value="1"/>
</dbReference>
<name>A0ABD3DHK2_9LAMI</name>
<proteinExistence type="predicted"/>
<keyword evidence="3" id="KW-1185">Reference proteome</keyword>
<dbReference type="InterPro" id="IPR040283">
    <property type="entry name" value="DDB_G0292058-like"/>
</dbReference>
<dbReference type="PANTHER" id="PTHR31414:SF18">
    <property type="entry name" value="TRANSMEMBRANE PROTEIN-RELATED"/>
    <property type="match status" value="1"/>
</dbReference>
<feature type="transmembrane region" description="Helical" evidence="1">
    <location>
        <begin position="87"/>
        <end position="108"/>
    </location>
</feature>
<gene>
    <name evidence="2" type="ORF">CASFOL_012413</name>
</gene>